<dbReference type="Gene3D" id="2.160.20.70">
    <property type="match status" value="1"/>
</dbReference>
<reference evidence="9" key="1">
    <citation type="journal article" date="2021" name="PeerJ">
        <title>Extensive microbial diversity within the chicken gut microbiome revealed by metagenomics and culture.</title>
        <authorList>
            <person name="Gilroy R."/>
            <person name="Ravi A."/>
            <person name="Getino M."/>
            <person name="Pursley I."/>
            <person name="Horton D.L."/>
            <person name="Alikhan N.F."/>
            <person name="Baker D."/>
            <person name="Gharbi K."/>
            <person name="Hall N."/>
            <person name="Watson M."/>
            <person name="Adriaenssens E.M."/>
            <person name="Foster-Nyarko E."/>
            <person name="Jarju S."/>
            <person name="Secka A."/>
            <person name="Antonio M."/>
            <person name="Oren A."/>
            <person name="Chaudhuri R.R."/>
            <person name="La Ragione R."/>
            <person name="Hildebrand F."/>
            <person name="Pallen M.J."/>
        </authorList>
    </citation>
    <scope>NUCLEOTIDE SEQUENCE</scope>
    <source>
        <strain evidence="9">USAMLcec3-2134</strain>
    </source>
</reference>
<gene>
    <name evidence="6" type="primary">minC</name>
    <name evidence="9" type="ORF">H9763_01890</name>
</gene>
<dbReference type="InterPro" id="IPR016098">
    <property type="entry name" value="CAP/MinC_C"/>
</dbReference>
<dbReference type="EMBL" id="DWXE01000006">
    <property type="protein sequence ID" value="HJB90198.1"/>
    <property type="molecule type" value="Genomic_DNA"/>
</dbReference>
<evidence type="ECO:0000256" key="3">
    <source>
        <dbReference type="ARBA" id="ARBA00023210"/>
    </source>
</evidence>
<dbReference type="InterPro" id="IPR036145">
    <property type="entry name" value="MinC_C_sf"/>
</dbReference>
<evidence type="ECO:0000259" key="8">
    <source>
        <dbReference type="Pfam" id="PF22642"/>
    </source>
</evidence>
<dbReference type="PANTHER" id="PTHR34108:SF1">
    <property type="entry name" value="SEPTUM SITE-DETERMINING PROTEIN MINC"/>
    <property type="match status" value="1"/>
</dbReference>
<evidence type="ECO:0000256" key="1">
    <source>
        <dbReference type="ARBA" id="ARBA00006291"/>
    </source>
</evidence>
<dbReference type="Pfam" id="PF22642">
    <property type="entry name" value="MinC_N_1"/>
    <property type="match status" value="1"/>
</dbReference>
<organism evidence="9 10">
    <name type="scientific">Candidatus Eisenbergiella merdigallinarum</name>
    <dbReference type="NCBI Taxonomy" id="2838552"/>
    <lineage>
        <taxon>Bacteria</taxon>
        <taxon>Bacillati</taxon>
        <taxon>Bacillota</taxon>
        <taxon>Clostridia</taxon>
        <taxon>Lachnospirales</taxon>
        <taxon>Lachnospiraceae</taxon>
        <taxon>Eisenbergiella</taxon>
    </lineage>
</organism>
<dbReference type="SUPFAM" id="SSF63848">
    <property type="entry name" value="Cell-division inhibitor MinC, C-terminal domain"/>
    <property type="match status" value="1"/>
</dbReference>
<evidence type="ECO:0000256" key="5">
    <source>
        <dbReference type="ARBA" id="ARBA00046874"/>
    </source>
</evidence>
<protein>
    <recommendedName>
        <fullName evidence="6">Probable septum site-determining protein MinC</fullName>
    </recommendedName>
</protein>
<comment type="function">
    <text evidence="6">Cell division inhibitor that blocks the formation of polar Z ring septums. Rapidly oscillates between the poles of the cell to destabilize FtsZ filaments that have formed before they mature into polar Z rings. Prevents FtsZ polymerization.</text>
</comment>
<keyword evidence="4 6" id="KW-0131">Cell cycle</keyword>
<keyword evidence="3 6" id="KW-0717">Septation</keyword>
<evidence type="ECO:0000256" key="4">
    <source>
        <dbReference type="ARBA" id="ARBA00023306"/>
    </source>
</evidence>
<dbReference type="Gene3D" id="3.30.160.540">
    <property type="match status" value="1"/>
</dbReference>
<dbReference type="HAMAP" id="MF_00267">
    <property type="entry name" value="MinC"/>
    <property type="match status" value="1"/>
</dbReference>
<dbReference type="InterPro" id="IPR055219">
    <property type="entry name" value="MinC_N_1"/>
</dbReference>
<reference evidence="9" key="2">
    <citation type="submission" date="2021-04" db="EMBL/GenBank/DDBJ databases">
        <authorList>
            <person name="Gilroy R."/>
        </authorList>
    </citation>
    <scope>NUCLEOTIDE SEQUENCE</scope>
    <source>
        <strain evidence="9">USAMLcec3-2134</strain>
    </source>
</reference>
<evidence type="ECO:0000313" key="10">
    <source>
        <dbReference type="Proteomes" id="UP000886883"/>
    </source>
</evidence>
<feature type="domain" description="Septum site-determining protein MinC N-terminal" evidence="8">
    <location>
        <begin position="12"/>
        <end position="84"/>
    </location>
</feature>
<name>A0A9D2MQ86_9FIRM</name>
<proteinExistence type="inferred from homology"/>
<keyword evidence="2 6" id="KW-0132">Cell division</keyword>
<comment type="caution">
    <text evidence="9">The sequence shown here is derived from an EMBL/GenBank/DDBJ whole genome shotgun (WGS) entry which is preliminary data.</text>
</comment>
<feature type="domain" description="Septum formation inhibitor MinC C-terminal" evidence="7">
    <location>
        <begin position="118"/>
        <end position="217"/>
    </location>
</feature>
<evidence type="ECO:0000259" key="7">
    <source>
        <dbReference type="Pfam" id="PF03775"/>
    </source>
</evidence>
<dbReference type="Pfam" id="PF03775">
    <property type="entry name" value="MinC_C"/>
    <property type="match status" value="1"/>
</dbReference>
<evidence type="ECO:0000256" key="6">
    <source>
        <dbReference type="HAMAP-Rule" id="MF_00267"/>
    </source>
</evidence>
<dbReference type="Proteomes" id="UP000886883">
    <property type="component" value="Unassembled WGS sequence"/>
</dbReference>
<dbReference type="AlphaFoldDB" id="A0A9D2MQ86"/>
<sequence length="233" mass="25628">MQEGGRSVKNPVILKSYPDGIAVWLDDQMEFGLLLQAVAEKFRESSRFFGDMRAVICFEGRTLEGREENRLVETICENSRIRVLCVAGKDGTQKEALDRARTEYEGMLRQREGGEKFYRGTLQGGQILETEGSIVVLGDVNPGCSVISTKDIIVLGKLLGSAYAGGNGCGAHFIAALEMAPQKLKIGDFNYKTKEKRRGRCGHSSGDSRIAFVRNGEIQMQAITKELPAGLNF</sequence>
<evidence type="ECO:0000313" key="9">
    <source>
        <dbReference type="EMBL" id="HJB90198.1"/>
    </source>
</evidence>
<dbReference type="GO" id="GO:0000917">
    <property type="term" value="P:division septum assembly"/>
    <property type="evidence" value="ECO:0007669"/>
    <property type="project" value="UniProtKB-KW"/>
</dbReference>
<evidence type="ECO:0000256" key="2">
    <source>
        <dbReference type="ARBA" id="ARBA00022618"/>
    </source>
</evidence>
<dbReference type="GO" id="GO:0000902">
    <property type="term" value="P:cell morphogenesis"/>
    <property type="evidence" value="ECO:0007669"/>
    <property type="project" value="InterPro"/>
</dbReference>
<dbReference type="InterPro" id="IPR013033">
    <property type="entry name" value="MinC"/>
</dbReference>
<comment type="subunit">
    <text evidence="5 6">Interacts with MinD and FtsZ.</text>
</comment>
<accession>A0A9D2MQ86</accession>
<dbReference type="PANTHER" id="PTHR34108">
    <property type="entry name" value="SEPTUM SITE-DETERMINING PROTEIN MINC"/>
    <property type="match status" value="1"/>
</dbReference>
<comment type="similarity">
    <text evidence="1 6">Belongs to the MinC family.</text>
</comment>
<dbReference type="InterPro" id="IPR005526">
    <property type="entry name" value="Septum_form_inhib_MinC_C"/>
</dbReference>
<dbReference type="GO" id="GO:1901891">
    <property type="term" value="P:regulation of cell septum assembly"/>
    <property type="evidence" value="ECO:0007669"/>
    <property type="project" value="InterPro"/>
</dbReference>